<dbReference type="OrthoDB" id="8353433at2"/>
<dbReference type="GO" id="GO:0005886">
    <property type="term" value="C:plasma membrane"/>
    <property type="evidence" value="ECO:0007669"/>
    <property type="project" value="UniProtKB-SubCell"/>
</dbReference>
<dbReference type="EMBL" id="CP003879">
    <property type="protein sequence ID" value="AFU67551.1"/>
    <property type="molecule type" value="Genomic_DNA"/>
</dbReference>
<dbReference type="GO" id="GO:0016763">
    <property type="term" value="F:pentosyltransferase activity"/>
    <property type="evidence" value="ECO:0007669"/>
    <property type="project" value="TreeGrafter"/>
</dbReference>
<reference evidence="10" key="1">
    <citation type="submission" date="2006-03" db="EMBL/GenBank/DDBJ databases">
        <authorList>
            <person name="Bowman J."/>
            <person name="Ferriera S."/>
            <person name="Johnson J."/>
            <person name="Kravitz S."/>
            <person name="Halpern A."/>
            <person name="Remington K."/>
            <person name="Beeson K."/>
            <person name="Tran B."/>
            <person name="Rogers Y.-H."/>
            <person name="Friedman R."/>
            <person name="Venter J.C."/>
        </authorList>
    </citation>
    <scope>NUCLEOTIDE SEQUENCE [LARGE SCALE GENOMIC DNA]</scope>
    <source>
        <strain evidence="10">ATCC 700755</strain>
    </source>
</reference>
<dbReference type="AlphaFoldDB" id="K4IEP6"/>
<feature type="transmembrane region" description="Helical" evidence="8">
    <location>
        <begin position="314"/>
        <end position="331"/>
    </location>
</feature>
<evidence type="ECO:0000256" key="6">
    <source>
        <dbReference type="ARBA" id="ARBA00022989"/>
    </source>
</evidence>
<evidence type="ECO:0000256" key="5">
    <source>
        <dbReference type="ARBA" id="ARBA00022692"/>
    </source>
</evidence>
<name>K4IEP6_PSYTT</name>
<feature type="transmembrane region" description="Helical" evidence="8">
    <location>
        <begin position="404"/>
        <end position="424"/>
    </location>
</feature>
<accession>K4IEP6</accession>
<keyword evidence="2" id="KW-1003">Cell membrane</keyword>
<evidence type="ECO:0000313" key="11">
    <source>
        <dbReference type="Proteomes" id="UP000008514"/>
    </source>
</evidence>
<feature type="transmembrane region" description="Helical" evidence="8">
    <location>
        <begin position="289"/>
        <end position="308"/>
    </location>
</feature>
<keyword evidence="4" id="KW-0808">Transferase</keyword>
<reference evidence="10" key="2">
    <citation type="submission" date="2012-09" db="EMBL/GenBank/DDBJ databases">
        <title>The complete sequence of Psychroflexus torquis an extreme psychrophile from sea-ice that is stimulated by light.</title>
        <authorList>
            <person name="Feng S."/>
            <person name="Powell S.M."/>
            <person name="Bowman J.P."/>
        </authorList>
    </citation>
    <scope>NUCLEOTIDE SEQUENCE [LARGE SCALE GENOMIC DNA]</scope>
    <source>
        <strain evidence="10">ATCC 700755</strain>
    </source>
</reference>
<proteinExistence type="predicted"/>
<evidence type="ECO:0000256" key="7">
    <source>
        <dbReference type="ARBA" id="ARBA00023136"/>
    </source>
</evidence>
<feature type="transmembrane region" description="Helical" evidence="8">
    <location>
        <begin position="83"/>
        <end position="104"/>
    </location>
</feature>
<keyword evidence="7 8" id="KW-0472">Membrane</keyword>
<dbReference type="PANTHER" id="PTHR33908">
    <property type="entry name" value="MANNOSYLTRANSFERASE YKCB-RELATED"/>
    <property type="match status" value="1"/>
</dbReference>
<dbReference type="InterPro" id="IPR050297">
    <property type="entry name" value="LipidA_mod_glycosyltrf_83"/>
</dbReference>
<dbReference type="GO" id="GO:0010041">
    <property type="term" value="P:response to iron(III) ion"/>
    <property type="evidence" value="ECO:0007669"/>
    <property type="project" value="TreeGrafter"/>
</dbReference>
<evidence type="ECO:0000313" key="10">
    <source>
        <dbReference type="EMBL" id="AFU67551.1"/>
    </source>
</evidence>
<comment type="subcellular location">
    <subcellularLocation>
        <location evidence="1">Cell membrane</location>
        <topology evidence="1">Multi-pass membrane protein</topology>
    </subcellularLocation>
</comment>
<feature type="transmembrane region" description="Helical" evidence="8">
    <location>
        <begin position="376"/>
        <end position="397"/>
    </location>
</feature>
<dbReference type="RefSeq" id="WP_015023168.1">
    <property type="nucleotide sequence ID" value="NC_018721.1"/>
</dbReference>
<dbReference type="PANTHER" id="PTHR33908:SF3">
    <property type="entry name" value="UNDECAPRENYL PHOSPHATE-ALPHA-4-AMINO-4-DEOXY-L-ARABINOSE ARABINOSYL TRANSFERASE"/>
    <property type="match status" value="1"/>
</dbReference>
<feature type="transmembrane region" description="Helical" evidence="8">
    <location>
        <begin position="351"/>
        <end position="370"/>
    </location>
</feature>
<feature type="domain" description="Glycosyltransferase RgtA/B/C/D-like" evidence="9">
    <location>
        <begin position="63"/>
        <end position="219"/>
    </location>
</feature>
<feature type="transmembrane region" description="Helical" evidence="8">
    <location>
        <begin position="206"/>
        <end position="226"/>
    </location>
</feature>
<feature type="transmembrane region" description="Helical" evidence="8">
    <location>
        <begin position="184"/>
        <end position="199"/>
    </location>
</feature>
<dbReference type="HOGENOM" id="CLU_036997_0_0_10"/>
<dbReference type="Proteomes" id="UP000008514">
    <property type="component" value="Chromosome"/>
</dbReference>
<keyword evidence="11" id="KW-1185">Reference proteome</keyword>
<sequence length="535" mass="61920">MLKLIYKYPVITLIIVCVILFFFNLSVLPVSIMEARNFNVAREMLTENNWLLTTMNAIPRYEKPPFPAWFTTMFSQFDIKSVFLYRLPSSIVATLGVLFSYYLFKSLAKTKKIALIASLVLSTSFYYIAIRFEAPSDTYTHAFMIAGLLFMTKAIQSSTKSLLYSFLAILGIGISVLSKGPVSLYALFLPFIIAYFIAYSSSKKAIIISISTLLLGIALGATWYLYVRLADPKVFTEIAAQETSNWSSYNVRPFYYYWSFFIQSGIWTVPALISLAYPYFKSKVDNKKLYKFSWLWTVLAVVLLSIIPEKKSRYLVPVLIPLALNLAQVLLYQFRTKKMDIVSRIAMKFHYVLIFCIGISVVAIPLIIEVRTTSFWIWYYTLVALMFAISAVIFFNYSPLKSKVLFVSNILLIMVVTSVGIYGIQFFKQNDKYNTLTSAELQQSHLYYYKSIQPEVIWDSNRVSQPLDFSKSFPSQHNVQVIVENGYMEEFKKQIPSEYEIKSVKTYDRNYFKSAEDYKHRGRKVTYLYTLKRKN</sequence>
<feature type="transmembrane region" description="Helical" evidence="8">
    <location>
        <begin position="113"/>
        <end position="132"/>
    </location>
</feature>
<organism evidence="10 11">
    <name type="scientific">Psychroflexus torquis (strain ATCC 700755 / CIP 106069 / ACAM 623)</name>
    <dbReference type="NCBI Taxonomy" id="313595"/>
    <lineage>
        <taxon>Bacteria</taxon>
        <taxon>Pseudomonadati</taxon>
        <taxon>Bacteroidota</taxon>
        <taxon>Flavobacteriia</taxon>
        <taxon>Flavobacteriales</taxon>
        <taxon>Flavobacteriaceae</taxon>
        <taxon>Psychroflexus</taxon>
    </lineage>
</organism>
<keyword evidence="3 10" id="KW-0328">Glycosyltransferase</keyword>
<evidence type="ECO:0000256" key="3">
    <source>
        <dbReference type="ARBA" id="ARBA00022676"/>
    </source>
</evidence>
<keyword evidence="6 8" id="KW-1133">Transmembrane helix</keyword>
<dbReference type="Pfam" id="PF13231">
    <property type="entry name" value="PMT_2"/>
    <property type="match status" value="1"/>
</dbReference>
<evidence type="ECO:0000256" key="2">
    <source>
        <dbReference type="ARBA" id="ARBA00022475"/>
    </source>
</evidence>
<gene>
    <name evidence="10" type="ordered locus">P700755_000528</name>
</gene>
<evidence type="ECO:0000256" key="4">
    <source>
        <dbReference type="ARBA" id="ARBA00022679"/>
    </source>
</evidence>
<keyword evidence="5 8" id="KW-0812">Transmembrane</keyword>
<protein>
    <submittedName>
        <fullName evidence="10">Dolichyl-phosphate-mannose-protein mannosyltransferase, putative</fullName>
    </submittedName>
</protein>
<dbReference type="eggNOG" id="COG1807">
    <property type="taxonomic scope" value="Bacteria"/>
</dbReference>
<feature type="transmembrane region" description="Helical" evidence="8">
    <location>
        <begin position="255"/>
        <end position="277"/>
    </location>
</feature>
<dbReference type="STRING" id="313595.P700755_000528"/>
<evidence type="ECO:0000259" key="9">
    <source>
        <dbReference type="Pfam" id="PF13231"/>
    </source>
</evidence>
<feature type="transmembrane region" description="Helical" evidence="8">
    <location>
        <begin position="12"/>
        <end position="32"/>
    </location>
</feature>
<evidence type="ECO:0000256" key="1">
    <source>
        <dbReference type="ARBA" id="ARBA00004651"/>
    </source>
</evidence>
<dbReference type="KEGG" id="ptq:P700755_000528"/>
<dbReference type="GO" id="GO:0009103">
    <property type="term" value="P:lipopolysaccharide biosynthetic process"/>
    <property type="evidence" value="ECO:0007669"/>
    <property type="project" value="UniProtKB-ARBA"/>
</dbReference>
<feature type="transmembrane region" description="Helical" evidence="8">
    <location>
        <begin position="162"/>
        <end position="178"/>
    </location>
</feature>
<evidence type="ECO:0000256" key="8">
    <source>
        <dbReference type="SAM" id="Phobius"/>
    </source>
</evidence>
<dbReference type="InterPro" id="IPR038731">
    <property type="entry name" value="RgtA/B/C-like"/>
</dbReference>